<keyword evidence="1" id="KW-0723">Serine/threonine-protein kinase</keyword>
<evidence type="ECO:0000313" key="1">
    <source>
        <dbReference type="EMBL" id="MEW9804935.1"/>
    </source>
</evidence>
<dbReference type="RefSeq" id="WP_367721991.1">
    <property type="nucleotide sequence ID" value="NZ_JBFOCI010000001.1"/>
</dbReference>
<comment type="caution">
    <text evidence="1">The sequence shown here is derived from an EMBL/GenBank/DDBJ whole genome shotgun (WGS) entry which is preliminary data.</text>
</comment>
<dbReference type="Proteomes" id="UP001556196">
    <property type="component" value="Unassembled WGS sequence"/>
</dbReference>
<keyword evidence="1" id="KW-0808">Transferase</keyword>
<dbReference type="EMBL" id="JBFOCI010000001">
    <property type="protein sequence ID" value="MEW9804935.1"/>
    <property type="molecule type" value="Genomic_DNA"/>
</dbReference>
<organism evidence="1 2">
    <name type="scientific">Mesorhizobium marinum</name>
    <dbReference type="NCBI Taxonomy" id="3228790"/>
    <lineage>
        <taxon>Bacteria</taxon>
        <taxon>Pseudomonadati</taxon>
        <taxon>Pseudomonadota</taxon>
        <taxon>Alphaproteobacteria</taxon>
        <taxon>Hyphomicrobiales</taxon>
        <taxon>Phyllobacteriaceae</taxon>
        <taxon>Mesorhizobium</taxon>
    </lineage>
</organism>
<accession>A0ABV3QVS1</accession>
<evidence type="ECO:0000313" key="2">
    <source>
        <dbReference type="Proteomes" id="UP001556196"/>
    </source>
</evidence>
<reference evidence="1 2" key="1">
    <citation type="submission" date="2024-06" db="EMBL/GenBank/DDBJ databases">
        <authorList>
            <person name="Tuo L."/>
        </authorList>
    </citation>
    <scope>NUCLEOTIDE SEQUENCE [LARGE SCALE GENOMIC DNA]</scope>
    <source>
        <strain evidence="1 2">ZMM04-5</strain>
    </source>
</reference>
<protein>
    <submittedName>
        <fullName evidence="1">Serine/threonine protein kinase</fullName>
    </submittedName>
</protein>
<keyword evidence="1" id="KW-0418">Kinase</keyword>
<name>A0ABV3QVS1_9HYPH</name>
<gene>
    <name evidence="1" type="ORF">ABUE31_02905</name>
</gene>
<dbReference type="SUPFAM" id="SSF56112">
    <property type="entry name" value="Protein kinase-like (PK-like)"/>
    <property type="match status" value="1"/>
</dbReference>
<dbReference type="Gene3D" id="1.10.510.10">
    <property type="entry name" value="Transferase(Phosphotransferase) domain 1"/>
    <property type="match status" value="1"/>
</dbReference>
<dbReference type="InterPro" id="IPR011009">
    <property type="entry name" value="Kinase-like_dom_sf"/>
</dbReference>
<sequence length="354" mass="39359">MTDFVSQTVLKRDLFSETHKGHLAGAPDQAAARRVVTAAPLWSRPLAWLLANREIRALRAVADIEGTPHLISVDDDGLLRTWTDGAPLHLARPDDPRWFADAFRLLRALRRAGITHNDLAKPQNWLMTPDGRAAVIDFQLASRHRRRGLVYRLMAYEDFRHLLKQMRSFAPHLMTPTAKRLLKRRSLPSRIWMATVKPIYNLVTRGVFRWSDGEGTGDRLHHQGSAIRKALLAVPGTRDVALTTYPLPKKTKGVGIYAFVETDRADAPAALQAAQKKLGSACADLIQPVAALPRARDGEPRLDILNLIGLNQVTALKALVGDDAGLAATVQPIVEGRLNFSDRRFKPKRPAPPR</sequence>
<dbReference type="GO" id="GO:0004674">
    <property type="term" value="F:protein serine/threonine kinase activity"/>
    <property type="evidence" value="ECO:0007669"/>
    <property type="project" value="UniProtKB-KW"/>
</dbReference>
<keyword evidence="2" id="KW-1185">Reference proteome</keyword>
<proteinExistence type="predicted"/>